<evidence type="ECO:0000259" key="10">
    <source>
        <dbReference type="PROSITE" id="PS50268"/>
    </source>
</evidence>
<dbReference type="eggNOG" id="KOG3594">
    <property type="taxonomic scope" value="Eukaryota"/>
</dbReference>
<feature type="domain" description="Cadherin" evidence="10">
    <location>
        <begin position="203"/>
        <end position="391"/>
    </location>
</feature>
<keyword evidence="7 9" id="KW-0472">Membrane</keyword>
<protein>
    <recommendedName>
        <fullName evidence="10">Cadherin domain-containing protein</fullName>
    </recommendedName>
</protein>
<dbReference type="InterPro" id="IPR020894">
    <property type="entry name" value="Cadherin_CS"/>
</dbReference>
<dbReference type="SMART" id="SM00112">
    <property type="entry name" value="CA"/>
    <property type="match status" value="5"/>
</dbReference>
<organism evidence="12 13">
    <name type="scientific">Helobdella robusta</name>
    <name type="common">Californian leech</name>
    <dbReference type="NCBI Taxonomy" id="6412"/>
    <lineage>
        <taxon>Eukaryota</taxon>
        <taxon>Metazoa</taxon>
        <taxon>Spiralia</taxon>
        <taxon>Lophotrochozoa</taxon>
        <taxon>Annelida</taxon>
        <taxon>Clitellata</taxon>
        <taxon>Hirudinea</taxon>
        <taxon>Rhynchobdellida</taxon>
        <taxon>Glossiphoniidae</taxon>
        <taxon>Helobdella</taxon>
    </lineage>
</organism>
<feature type="transmembrane region" description="Helical" evidence="9">
    <location>
        <begin position="629"/>
        <end position="651"/>
    </location>
</feature>
<dbReference type="GO" id="GO:0007155">
    <property type="term" value="P:cell adhesion"/>
    <property type="evidence" value="ECO:0000318"/>
    <property type="project" value="GO_Central"/>
</dbReference>
<evidence type="ECO:0000256" key="6">
    <source>
        <dbReference type="ARBA" id="ARBA00022989"/>
    </source>
</evidence>
<feature type="domain" description="Cadherin" evidence="10">
    <location>
        <begin position="25"/>
        <end position="93"/>
    </location>
</feature>
<feature type="domain" description="Cadherin" evidence="10">
    <location>
        <begin position="94"/>
        <end position="202"/>
    </location>
</feature>
<dbReference type="KEGG" id="hro:HELRODRAFT_117237"/>
<evidence type="ECO:0000256" key="1">
    <source>
        <dbReference type="ARBA" id="ARBA00004370"/>
    </source>
</evidence>
<dbReference type="GO" id="GO:0050839">
    <property type="term" value="F:cell adhesion molecule binding"/>
    <property type="evidence" value="ECO:0000318"/>
    <property type="project" value="GO_Central"/>
</dbReference>
<dbReference type="PRINTS" id="PR00205">
    <property type="entry name" value="CADHERIN"/>
</dbReference>
<keyword evidence="13" id="KW-1185">Reference proteome</keyword>
<dbReference type="GO" id="GO:0005886">
    <property type="term" value="C:plasma membrane"/>
    <property type="evidence" value="ECO:0000318"/>
    <property type="project" value="GO_Central"/>
</dbReference>
<dbReference type="Pfam" id="PF08266">
    <property type="entry name" value="Cadherin_2"/>
    <property type="match status" value="1"/>
</dbReference>
<reference evidence="12" key="3">
    <citation type="submission" date="2015-06" db="UniProtKB">
        <authorList>
            <consortium name="EnsemblMetazoa"/>
        </authorList>
    </citation>
    <scope>IDENTIFICATION</scope>
</reference>
<gene>
    <name evidence="12" type="primary">20195713</name>
    <name evidence="11" type="ORF">HELRODRAFT_117237</name>
</gene>
<dbReference type="CDD" id="cd11304">
    <property type="entry name" value="Cadherin_repeat"/>
    <property type="match status" value="4"/>
</dbReference>
<keyword evidence="2 9" id="KW-0812">Transmembrane</keyword>
<keyword evidence="6 9" id="KW-1133">Transmembrane helix</keyword>
<dbReference type="InterPro" id="IPR015919">
    <property type="entry name" value="Cadherin-like_sf"/>
</dbReference>
<feature type="domain" description="Cadherin" evidence="10">
    <location>
        <begin position="392"/>
        <end position="495"/>
    </location>
</feature>
<evidence type="ECO:0000313" key="12">
    <source>
        <dbReference type="EnsemblMetazoa" id="HelroP117237"/>
    </source>
</evidence>
<name>T1EGL3_HELRO</name>
<evidence type="ECO:0000256" key="7">
    <source>
        <dbReference type="ARBA" id="ARBA00023136"/>
    </source>
</evidence>
<dbReference type="Pfam" id="PF00028">
    <property type="entry name" value="Cadherin"/>
    <property type="match status" value="1"/>
</dbReference>
<dbReference type="FunFam" id="2.60.40.60:FF:000821">
    <property type="entry name" value="Uncharacterized protein"/>
    <property type="match status" value="1"/>
</dbReference>
<keyword evidence="3" id="KW-0677">Repeat</keyword>
<sequence>MRNKQPQQQQQQQQSRVNNQQSAYFTFLTSLEHEYYNYFRLDIQTGELASTRQIDRDDICTSKTKCEIVLDKQQQQQQVIINVVDLNDNAPFFDKSEVRLNITESEIVGKKFSLARCYDYDSPANGVKGFSLLNCSTDSSVFSLQSVFPTKFQLVTSDVIDREITPTYEVKLSCDDGGHPPLTGQVTINISVNDENDNKPIFENRNLFARIQENAIPESALFTVQASDADEGENSQVSYGLSVFEYSYSNTGRTGYRNSKVLYCGDDDDPRDDGDDVNGGVASNDYNNNINYMSNAYGNHINNNIINNDNINNDNINNNNNINNNDIFDISSHLTINEKTGAVFVSKSFDREKIAKLCFLIVAYDHGFPVQSSSVEAILVIDDLDDEHPTFESQIYQFSLLENLNPGASVGKVTAHDADSNPQFNGFYYAMPQSSHDFRLDPETGNISSLISFDRETTEVYFFDVTACTKDTNNCTSSAHVIVNIVDDNDNAPRLIFPDEFSNFSIFVPCFFRQGDKVSKIRAHDADDIGPNSKITYTSLDFKHFRLNDTSGLMTATKDILAEDGSILDYPVLIQDGGRPSKSIRVMIMIIFNSSASAFVDVKEDGGGDADDDEALFESRRGLSNMHTIIFITVLSTILSAILIIAILFLAKGQPFPVHFTSGIVDDVNGRAAA</sequence>
<dbReference type="OrthoDB" id="6252479at2759"/>
<reference evidence="13" key="1">
    <citation type="submission" date="2012-12" db="EMBL/GenBank/DDBJ databases">
        <authorList>
            <person name="Hellsten U."/>
            <person name="Grimwood J."/>
            <person name="Chapman J.A."/>
            <person name="Shapiro H."/>
            <person name="Aerts A."/>
            <person name="Otillar R.P."/>
            <person name="Terry A.Y."/>
            <person name="Boore J.L."/>
            <person name="Simakov O."/>
            <person name="Marletaz F."/>
            <person name="Cho S.-J."/>
            <person name="Edsinger-Gonzales E."/>
            <person name="Havlak P."/>
            <person name="Kuo D.-H."/>
            <person name="Larsson T."/>
            <person name="Lv J."/>
            <person name="Arendt D."/>
            <person name="Savage R."/>
            <person name="Osoegawa K."/>
            <person name="de Jong P."/>
            <person name="Lindberg D.R."/>
            <person name="Seaver E.C."/>
            <person name="Weisblat D.A."/>
            <person name="Putnam N.H."/>
            <person name="Grigoriev I.V."/>
            <person name="Rokhsar D.S."/>
        </authorList>
    </citation>
    <scope>NUCLEOTIDE SEQUENCE</scope>
</reference>
<feature type="domain" description="Cadherin" evidence="10">
    <location>
        <begin position="515"/>
        <end position="599"/>
    </location>
</feature>
<evidence type="ECO:0000256" key="9">
    <source>
        <dbReference type="SAM" id="Phobius"/>
    </source>
</evidence>
<evidence type="ECO:0000313" key="13">
    <source>
        <dbReference type="Proteomes" id="UP000015101"/>
    </source>
</evidence>
<evidence type="ECO:0000256" key="8">
    <source>
        <dbReference type="PROSITE-ProRule" id="PRU00043"/>
    </source>
</evidence>
<keyword evidence="5" id="KW-0130">Cell adhesion</keyword>
<dbReference type="Gene3D" id="2.60.40.60">
    <property type="entry name" value="Cadherins"/>
    <property type="match status" value="6"/>
</dbReference>
<dbReference type="SUPFAM" id="SSF49313">
    <property type="entry name" value="Cadherin-like"/>
    <property type="match status" value="4"/>
</dbReference>
<dbReference type="AlphaFoldDB" id="T1EGL3"/>
<dbReference type="InterPro" id="IPR050971">
    <property type="entry name" value="Cadherin-domain_protein"/>
</dbReference>
<dbReference type="PANTHER" id="PTHR24025">
    <property type="entry name" value="DESMOGLEIN FAMILY MEMBER"/>
    <property type="match status" value="1"/>
</dbReference>
<dbReference type="InterPro" id="IPR013164">
    <property type="entry name" value="Cadherin_N"/>
</dbReference>
<comment type="subcellular location">
    <subcellularLocation>
        <location evidence="1">Membrane</location>
    </subcellularLocation>
</comment>
<dbReference type="InParanoid" id="T1EGL3"/>
<dbReference type="PROSITE" id="PS50268">
    <property type="entry name" value="CADHERIN_2"/>
    <property type="match status" value="5"/>
</dbReference>
<dbReference type="GO" id="GO:0005509">
    <property type="term" value="F:calcium ion binding"/>
    <property type="evidence" value="ECO:0007669"/>
    <property type="project" value="UniProtKB-UniRule"/>
</dbReference>
<reference evidence="11 13" key="2">
    <citation type="journal article" date="2013" name="Nature">
        <title>Insights into bilaterian evolution from three spiralian genomes.</title>
        <authorList>
            <person name="Simakov O."/>
            <person name="Marletaz F."/>
            <person name="Cho S.J."/>
            <person name="Edsinger-Gonzales E."/>
            <person name="Havlak P."/>
            <person name="Hellsten U."/>
            <person name="Kuo D.H."/>
            <person name="Larsson T."/>
            <person name="Lv J."/>
            <person name="Arendt D."/>
            <person name="Savage R."/>
            <person name="Osoegawa K."/>
            <person name="de Jong P."/>
            <person name="Grimwood J."/>
            <person name="Chapman J.A."/>
            <person name="Shapiro H."/>
            <person name="Aerts A."/>
            <person name="Otillar R.P."/>
            <person name="Terry A.Y."/>
            <person name="Boore J.L."/>
            <person name="Grigoriev I.V."/>
            <person name="Lindberg D.R."/>
            <person name="Seaver E.C."/>
            <person name="Weisblat D.A."/>
            <person name="Putnam N.H."/>
            <person name="Rokhsar D.S."/>
        </authorList>
    </citation>
    <scope>NUCLEOTIDE SEQUENCE</scope>
</reference>
<dbReference type="HOGENOM" id="CLU_408042_0_0_1"/>
<dbReference type="GO" id="GO:0007156">
    <property type="term" value="P:homophilic cell adhesion via plasma membrane adhesion molecules"/>
    <property type="evidence" value="ECO:0007669"/>
    <property type="project" value="InterPro"/>
</dbReference>
<dbReference type="GeneID" id="20195713"/>
<evidence type="ECO:0000313" key="11">
    <source>
        <dbReference type="EMBL" id="ESO06730.1"/>
    </source>
</evidence>
<keyword evidence="4 8" id="KW-0106">Calcium</keyword>
<dbReference type="InterPro" id="IPR002126">
    <property type="entry name" value="Cadherin-like_dom"/>
</dbReference>
<dbReference type="EMBL" id="AMQM01009371">
    <property type="status" value="NOT_ANNOTATED_CDS"/>
    <property type="molecule type" value="Genomic_DNA"/>
</dbReference>
<dbReference type="EMBL" id="KB096318">
    <property type="protein sequence ID" value="ESO06730.1"/>
    <property type="molecule type" value="Genomic_DNA"/>
</dbReference>
<dbReference type="PROSITE" id="PS00232">
    <property type="entry name" value="CADHERIN_1"/>
    <property type="match status" value="2"/>
</dbReference>
<evidence type="ECO:0000256" key="4">
    <source>
        <dbReference type="ARBA" id="ARBA00022837"/>
    </source>
</evidence>
<evidence type="ECO:0000256" key="3">
    <source>
        <dbReference type="ARBA" id="ARBA00022737"/>
    </source>
</evidence>
<proteinExistence type="predicted"/>
<dbReference type="PANTHER" id="PTHR24025:SF23">
    <property type="entry name" value="NEURAL-CADHERIN"/>
    <property type="match status" value="1"/>
</dbReference>
<dbReference type="CTD" id="20195713"/>
<evidence type="ECO:0000256" key="2">
    <source>
        <dbReference type="ARBA" id="ARBA00022692"/>
    </source>
</evidence>
<evidence type="ECO:0000256" key="5">
    <source>
        <dbReference type="ARBA" id="ARBA00022889"/>
    </source>
</evidence>
<dbReference type="STRING" id="6412.T1EGL3"/>
<accession>T1EGL3</accession>
<dbReference type="FunFam" id="2.60.40.60:FF:000424">
    <property type="entry name" value="Uncharacterized protein"/>
    <property type="match status" value="1"/>
</dbReference>
<dbReference type="EnsemblMetazoa" id="HelroT117237">
    <property type="protein sequence ID" value="HelroP117237"/>
    <property type="gene ID" value="HelroG117237"/>
</dbReference>
<dbReference type="Proteomes" id="UP000015101">
    <property type="component" value="Unassembled WGS sequence"/>
</dbReference>
<dbReference type="RefSeq" id="XP_009015172.1">
    <property type="nucleotide sequence ID" value="XM_009016924.1"/>
</dbReference>